<feature type="domain" description="T6SS immunity protein Tdi1 C-terminal" evidence="1">
    <location>
        <begin position="132"/>
        <end position="186"/>
    </location>
</feature>
<evidence type="ECO:0000259" key="1">
    <source>
        <dbReference type="Pfam" id="PF08906"/>
    </source>
</evidence>
<dbReference type="Pfam" id="PF08906">
    <property type="entry name" value="T6SS_Tdi1_C"/>
    <property type="match status" value="1"/>
</dbReference>
<dbReference type="RefSeq" id="WP_105856670.1">
    <property type="nucleotide sequence ID" value="NZ_PVHK01000113.1"/>
</dbReference>
<evidence type="ECO:0000313" key="2">
    <source>
        <dbReference type="EMBL" id="PRH41387.1"/>
    </source>
</evidence>
<proteinExistence type="predicted"/>
<sequence length="206" mass="23050">MYERFLSAFAFDNSTAEPSKSGDIDFGYHLLDEFLRLFGGNSFNDGIYRIVNSTSARQLNETVSVVFPAFSGRILCFAFDWLGRIFAVDSGRSSEGERAVVMFEPGTGEALEIPCNLISFHNGELIEYGDAALAENFFREWKSTQRSPSYFECVGYKRPLFLGGSDSIDNLELIDMDVYWSISGQLIEQLRGAAAGTRVRIPPRSE</sequence>
<name>A0AA44Y3K5_BURVI</name>
<gene>
    <name evidence="2" type="ORF">C6T65_15820</name>
</gene>
<reference evidence="2 3" key="1">
    <citation type="submission" date="2018-03" db="EMBL/GenBank/DDBJ databases">
        <authorList>
            <person name="Nguyen K."/>
            <person name="Fouts D."/>
            <person name="Sutton G."/>
        </authorList>
    </citation>
    <scope>NUCLEOTIDE SEQUENCE [LARGE SCALE GENOMIC DNA]</scope>
    <source>
        <strain evidence="2 3">AU3578</strain>
    </source>
</reference>
<dbReference type="InterPro" id="IPR015002">
    <property type="entry name" value="T6SS_Tdi1_C"/>
</dbReference>
<dbReference type="EMBL" id="PVHK01000113">
    <property type="protein sequence ID" value="PRH41387.1"/>
    <property type="molecule type" value="Genomic_DNA"/>
</dbReference>
<evidence type="ECO:0000313" key="3">
    <source>
        <dbReference type="Proteomes" id="UP000237632"/>
    </source>
</evidence>
<protein>
    <submittedName>
        <fullName evidence="2">DUF1851 domain-containing protein</fullName>
    </submittedName>
</protein>
<comment type="caution">
    <text evidence="2">The sequence shown here is derived from an EMBL/GenBank/DDBJ whole genome shotgun (WGS) entry which is preliminary data.</text>
</comment>
<dbReference type="Proteomes" id="UP000237632">
    <property type="component" value="Unassembled WGS sequence"/>
</dbReference>
<dbReference type="AlphaFoldDB" id="A0AA44Y3K5"/>
<accession>A0AA44Y3K5</accession>
<organism evidence="2 3">
    <name type="scientific">Burkholderia vietnamiensis</name>
    <dbReference type="NCBI Taxonomy" id="60552"/>
    <lineage>
        <taxon>Bacteria</taxon>
        <taxon>Pseudomonadati</taxon>
        <taxon>Pseudomonadota</taxon>
        <taxon>Betaproteobacteria</taxon>
        <taxon>Burkholderiales</taxon>
        <taxon>Burkholderiaceae</taxon>
        <taxon>Burkholderia</taxon>
        <taxon>Burkholderia cepacia complex</taxon>
    </lineage>
</organism>